<accession>A0ABY6CN32</accession>
<feature type="domain" description="DUF4136" evidence="1">
    <location>
        <begin position="33"/>
        <end position="199"/>
    </location>
</feature>
<protein>
    <submittedName>
        <fullName evidence="2">DUF4136 domain-containing protein</fullName>
    </submittedName>
</protein>
<reference evidence="2" key="1">
    <citation type="submission" date="2022-09" db="EMBL/GenBank/DDBJ databases">
        <title>Comparative genomics and taxonomic characterization of three novel marine species of genus Reichenbachiella exhibiting antioxidant and polysaccharide degradation activities.</title>
        <authorList>
            <person name="Muhammad N."/>
            <person name="Lee Y.-J."/>
            <person name="Ko J."/>
            <person name="Kim S.-G."/>
        </authorList>
    </citation>
    <scope>NUCLEOTIDE SEQUENCE</scope>
    <source>
        <strain evidence="2">BKB1-1</strain>
    </source>
</reference>
<evidence type="ECO:0000259" key="1">
    <source>
        <dbReference type="Pfam" id="PF13590"/>
    </source>
</evidence>
<gene>
    <name evidence="2" type="ORF">N6H18_16375</name>
</gene>
<dbReference type="Proteomes" id="UP001065174">
    <property type="component" value="Chromosome"/>
</dbReference>
<name>A0ABY6CN32_9BACT</name>
<sequence>MKKILYAFCSVVMICLQGCYPSGPEYAEELDVVYTAFDEAFDFDVQATYAMPDKIVIDVTIDQNGDTTYVYMKEKYATAILNKIDDNMQSYGWTKVATDQSPDMVITPAGISNTNYFYNWWYNWWYPYYYWGWYYPPYFTISSYTVGTMILVMSHPEEDSPIGQSLAPWISVSNGILTNYNDIDRATGAIDQSFEQSPYLKIN</sequence>
<dbReference type="InterPro" id="IPR025411">
    <property type="entry name" value="DUF4136"/>
</dbReference>
<proteinExistence type="predicted"/>
<keyword evidence="3" id="KW-1185">Reference proteome</keyword>
<dbReference type="Gene3D" id="3.30.160.670">
    <property type="match status" value="1"/>
</dbReference>
<dbReference type="RefSeq" id="WP_262309361.1">
    <property type="nucleotide sequence ID" value="NZ_CP106679.1"/>
</dbReference>
<evidence type="ECO:0000313" key="3">
    <source>
        <dbReference type="Proteomes" id="UP001065174"/>
    </source>
</evidence>
<evidence type="ECO:0000313" key="2">
    <source>
        <dbReference type="EMBL" id="UXP31922.1"/>
    </source>
</evidence>
<dbReference type="Pfam" id="PF13590">
    <property type="entry name" value="DUF4136"/>
    <property type="match status" value="1"/>
</dbReference>
<dbReference type="EMBL" id="CP106679">
    <property type="protein sequence ID" value="UXP31922.1"/>
    <property type="molecule type" value="Genomic_DNA"/>
</dbReference>
<organism evidence="2 3">
    <name type="scientific">Reichenbachiella agarivorans</name>
    <dbReference type="NCBI Taxonomy" id="2979464"/>
    <lineage>
        <taxon>Bacteria</taxon>
        <taxon>Pseudomonadati</taxon>
        <taxon>Bacteroidota</taxon>
        <taxon>Cytophagia</taxon>
        <taxon>Cytophagales</taxon>
        <taxon>Reichenbachiellaceae</taxon>
        <taxon>Reichenbachiella</taxon>
    </lineage>
</organism>